<feature type="transmembrane region" description="Helical" evidence="12">
    <location>
        <begin position="273"/>
        <end position="295"/>
    </location>
</feature>
<proteinExistence type="inferred from homology"/>
<comment type="subcellular location">
    <subcellularLocation>
        <location evidence="1">Cell membrane</location>
        <topology evidence="1">Multi-pass membrane protein</topology>
    </subcellularLocation>
</comment>
<evidence type="ECO:0000256" key="4">
    <source>
        <dbReference type="ARBA" id="ARBA00022475"/>
    </source>
</evidence>
<sequence length="691" mass="74965">MSTTIEREEIIMDAVEAVNTPPTVVNAIVQTVQSIISSTTSKPTALPSSSISTVDSTTTTTTDTTARAIATALSTTTSSSSMTEKPSVSDLSSALQHFGIVDYLVFIAMLVVCAVIGFYFGFIEKKKKQQKGQVSTDEKDGAGTAGMDERRGSEALDYLVGGRKMKVFPVSLSLVASFVSGISLLGTSTEIYVYGTQYAFILVTLAISGLISWYIFLPVFCNLQLTSTYEYFELRFNKTTRLVASGLFSITTLIWLPIVIYVPALAFNQVTGVNVHIITPAVCIICIFYTTVGGLKAVVWTDVIQTVIMVGAVIIVVIKGTMNVGGLGVVIQRNLETGRLEWPELTLDPKVRMSVFALFIGYTAHSTYNIGCNQIITQRYLSLPNVKAMGQSSLLFGVGVVLLTSLTLYNGLLLFATYHDCDPLTTKLAKAKDQLVPLLVMDTLGSYPGVCGMFVAGVFSASLSSLSTALNSMAAVFLEDYIKPLCKKPLTERQTAFTMRLCTVIIGTLSTTLVFGVERMGTHVMQLFMILSSVTQGPLFALFVMGMLCPRLNSKSALTGAFCSFIFMIWLCVKAQLATVSGEVHYETKPVSVEGCDYQYVLPEVTLANATLTATEPASLSFLQQIYHTSFMNYTLFSSALGILIGCLSSFVFGRADLEDVNVELLAPCVRRFYQSKYTSVELNESVLKSA</sequence>
<keyword evidence="10" id="KW-0739">Sodium transport</keyword>
<keyword evidence="8" id="KW-0406">Ion transport</keyword>
<dbReference type="OMA" id="VFGVERM"/>
<dbReference type="Pfam" id="PF00474">
    <property type="entry name" value="SSF"/>
    <property type="match status" value="1"/>
</dbReference>
<dbReference type="InterPro" id="IPR038377">
    <property type="entry name" value="Na/Glc_symporter_sf"/>
</dbReference>
<dbReference type="CDD" id="cd11492">
    <property type="entry name" value="SLC5sbd_NIS-SMVT"/>
    <property type="match status" value="1"/>
</dbReference>
<evidence type="ECO:0000256" key="6">
    <source>
        <dbReference type="ARBA" id="ARBA00022989"/>
    </source>
</evidence>
<evidence type="ECO:0000256" key="2">
    <source>
        <dbReference type="ARBA" id="ARBA00006434"/>
    </source>
</evidence>
<evidence type="ECO:0000256" key="10">
    <source>
        <dbReference type="ARBA" id="ARBA00023201"/>
    </source>
</evidence>
<dbReference type="RefSeq" id="XP_023176122.2">
    <property type="nucleotide sequence ID" value="XM_023320354.2"/>
</dbReference>
<keyword evidence="6 12" id="KW-1133">Transmembrane helix</keyword>
<keyword evidence="5 12" id="KW-0812">Transmembrane</keyword>
<feature type="transmembrane region" description="Helical" evidence="12">
    <location>
        <begin position="307"/>
        <end position="331"/>
    </location>
</feature>
<organism evidence="13 14">
    <name type="scientific">Drosophila hydei</name>
    <name type="common">Fruit fly</name>
    <dbReference type="NCBI Taxonomy" id="7224"/>
    <lineage>
        <taxon>Eukaryota</taxon>
        <taxon>Metazoa</taxon>
        <taxon>Ecdysozoa</taxon>
        <taxon>Arthropoda</taxon>
        <taxon>Hexapoda</taxon>
        <taxon>Insecta</taxon>
        <taxon>Pterygota</taxon>
        <taxon>Neoptera</taxon>
        <taxon>Endopterygota</taxon>
        <taxon>Diptera</taxon>
        <taxon>Brachycera</taxon>
        <taxon>Muscomorpha</taxon>
        <taxon>Ephydroidea</taxon>
        <taxon>Drosophilidae</taxon>
        <taxon>Drosophila</taxon>
    </lineage>
</organism>
<gene>
    <name evidence="14" type="primary">LOC111602969</name>
</gene>
<feature type="transmembrane region" description="Helical" evidence="12">
    <location>
        <begin position="447"/>
        <end position="477"/>
    </location>
</feature>
<feature type="transmembrane region" description="Helical" evidence="12">
    <location>
        <begin position="557"/>
        <end position="577"/>
    </location>
</feature>
<evidence type="ECO:0000256" key="1">
    <source>
        <dbReference type="ARBA" id="ARBA00004651"/>
    </source>
</evidence>
<dbReference type="GO" id="GO:0015293">
    <property type="term" value="F:symporter activity"/>
    <property type="evidence" value="ECO:0007669"/>
    <property type="project" value="TreeGrafter"/>
</dbReference>
<dbReference type="NCBIfam" id="TIGR00813">
    <property type="entry name" value="sss"/>
    <property type="match status" value="1"/>
</dbReference>
<dbReference type="OrthoDB" id="6132759at2759"/>
<feature type="transmembrane region" description="Helical" evidence="12">
    <location>
        <begin position="198"/>
        <end position="221"/>
    </location>
</feature>
<evidence type="ECO:0000256" key="9">
    <source>
        <dbReference type="ARBA" id="ARBA00023136"/>
    </source>
</evidence>
<accession>A0A6J1M4Y2</accession>
<feature type="transmembrane region" description="Helical" evidence="12">
    <location>
        <begin position="393"/>
        <end position="418"/>
    </location>
</feature>
<dbReference type="Gene3D" id="1.20.1730.10">
    <property type="entry name" value="Sodium/glucose cotransporter"/>
    <property type="match status" value="1"/>
</dbReference>
<dbReference type="GO" id="GO:0006814">
    <property type="term" value="P:sodium ion transport"/>
    <property type="evidence" value="ECO:0007669"/>
    <property type="project" value="UniProtKB-KW"/>
</dbReference>
<evidence type="ECO:0000256" key="11">
    <source>
        <dbReference type="RuleBase" id="RU362091"/>
    </source>
</evidence>
<dbReference type="PANTHER" id="PTHR42985:SF5">
    <property type="entry name" value="FI02094P-RELATED"/>
    <property type="match status" value="1"/>
</dbReference>
<evidence type="ECO:0000256" key="3">
    <source>
        <dbReference type="ARBA" id="ARBA00022448"/>
    </source>
</evidence>
<dbReference type="InterPro" id="IPR051163">
    <property type="entry name" value="Sodium:Solute_Symporter_SSF"/>
</dbReference>
<feature type="transmembrane region" description="Helical" evidence="12">
    <location>
        <begin position="242"/>
        <end position="267"/>
    </location>
</feature>
<name>A0A6J1M4Y2_DROHY</name>
<feature type="transmembrane region" description="Helical" evidence="12">
    <location>
        <begin position="497"/>
        <end position="517"/>
    </location>
</feature>
<evidence type="ECO:0000256" key="7">
    <source>
        <dbReference type="ARBA" id="ARBA00023053"/>
    </source>
</evidence>
<reference evidence="14" key="1">
    <citation type="submission" date="2025-08" db="UniProtKB">
        <authorList>
            <consortium name="RefSeq"/>
        </authorList>
    </citation>
    <scope>IDENTIFICATION</scope>
    <source>
        <strain evidence="14">15085-1641.00</strain>
        <tissue evidence="14">Whole body</tissue>
    </source>
</reference>
<keyword evidence="4" id="KW-1003">Cell membrane</keyword>
<feature type="transmembrane region" description="Helical" evidence="12">
    <location>
        <begin position="523"/>
        <end position="545"/>
    </location>
</feature>
<feature type="transmembrane region" description="Helical" evidence="12">
    <location>
        <begin position="631"/>
        <end position="653"/>
    </location>
</feature>
<feature type="transmembrane region" description="Helical" evidence="12">
    <location>
        <begin position="167"/>
        <end position="186"/>
    </location>
</feature>
<dbReference type="Proteomes" id="UP000504633">
    <property type="component" value="Unplaced"/>
</dbReference>
<keyword evidence="13" id="KW-1185">Reference proteome</keyword>
<keyword evidence="3" id="KW-0813">Transport</keyword>
<dbReference type="PROSITE" id="PS50283">
    <property type="entry name" value="NA_SOLUT_SYMP_3"/>
    <property type="match status" value="1"/>
</dbReference>
<dbReference type="InterPro" id="IPR001734">
    <property type="entry name" value="Na/solute_symporter"/>
</dbReference>
<keyword evidence="7" id="KW-0915">Sodium</keyword>
<feature type="transmembrane region" description="Helical" evidence="12">
    <location>
        <begin position="100"/>
        <end position="122"/>
    </location>
</feature>
<comment type="similarity">
    <text evidence="2 11">Belongs to the sodium:solute symporter (SSF) (TC 2.A.21) family.</text>
</comment>
<protein>
    <submittedName>
        <fullName evidence="14">Sodium-coupled monocarboxylate transporter 1 isoform X3</fullName>
    </submittedName>
</protein>
<evidence type="ECO:0000256" key="12">
    <source>
        <dbReference type="SAM" id="Phobius"/>
    </source>
</evidence>
<keyword evidence="9 12" id="KW-0472">Membrane</keyword>
<feature type="transmembrane region" description="Helical" evidence="12">
    <location>
        <begin position="351"/>
        <end position="372"/>
    </location>
</feature>
<dbReference type="GeneID" id="111602969"/>
<dbReference type="PANTHER" id="PTHR42985">
    <property type="entry name" value="SODIUM-COUPLED MONOCARBOXYLATE TRANSPORTER"/>
    <property type="match status" value="1"/>
</dbReference>
<evidence type="ECO:0000256" key="8">
    <source>
        <dbReference type="ARBA" id="ARBA00023065"/>
    </source>
</evidence>
<dbReference type="AlphaFoldDB" id="A0A6J1M4Y2"/>
<evidence type="ECO:0000313" key="13">
    <source>
        <dbReference type="Proteomes" id="UP000504633"/>
    </source>
</evidence>
<evidence type="ECO:0000313" key="14">
    <source>
        <dbReference type="RefSeq" id="XP_023176122.2"/>
    </source>
</evidence>
<dbReference type="CTD" id="43136"/>
<dbReference type="GO" id="GO:0005886">
    <property type="term" value="C:plasma membrane"/>
    <property type="evidence" value="ECO:0007669"/>
    <property type="project" value="UniProtKB-SubCell"/>
</dbReference>
<evidence type="ECO:0000256" key="5">
    <source>
        <dbReference type="ARBA" id="ARBA00022692"/>
    </source>
</evidence>